<comment type="pathway">
    <text evidence="2">Glycan metabolism; osmoregulated periplasmic glucan (OPG) biosynthesis.</text>
</comment>
<dbReference type="AlphaFoldDB" id="A0A3G8M6Y4"/>
<dbReference type="PANTHER" id="PTHR30504:SF2">
    <property type="entry name" value="GLUCANS BIOSYNTHESIS PROTEIN G"/>
    <property type="match status" value="1"/>
</dbReference>
<reference evidence="6 7" key="1">
    <citation type="submission" date="2018-11" db="EMBL/GenBank/DDBJ databases">
        <title>Genome squencing of methanotrophic bacteria isolated from alkaline groundwater in Korea.</title>
        <authorList>
            <person name="Nguyen L.N."/>
        </authorList>
    </citation>
    <scope>NUCLEOTIDE SEQUENCE [LARGE SCALE GENOMIC DNA]</scope>
    <source>
        <strain evidence="6 7">GW6</strain>
    </source>
</reference>
<dbReference type="PROSITE" id="PS51318">
    <property type="entry name" value="TAT"/>
    <property type="match status" value="1"/>
</dbReference>
<dbReference type="InterPro" id="IPR013783">
    <property type="entry name" value="Ig-like_fold"/>
</dbReference>
<dbReference type="InterPro" id="IPR014718">
    <property type="entry name" value="GH-type_carb-bd"/>
</dbReference>
<sequence>MFERRDVLKAGLGAIAAGIVPPPSSAGTASQAAPPTVQKPAPFSRDMVVELARALAAKPYTPPRTDLPEPFANLSYEQFVGIKTKPDAAIWRHDNTGFSIEPLHRGHIFAAAVDIYVVENGAAARLPYEASRFDYGALNVPETLPNLSFSGFRVLHAQNGGAEAELAIFQGASFYRAVARGQNLGVTARGLSIRTADPRGEEFPAFRSFWIEKPALSDNALVIHALLDSPSVAGVYRFTLRPGEATLIDTELTLYPRTAVDHLGIAGFAGASLFTPLDRPRLDDWRPMVADINGIQMLSGQGEWLWRPVSNRESLQFSSFVDDNPQGFGSLIRQRDIDDYEDDQQHWERRPSLWVEPLGEWGEGALQLVEIPSESEINANIVAYWRPKTALVAGKETSFAYRQFWCWEPPTRPPLAIAMSARSGRAPGAKLRRFIVVFSGDVLADPQRTTQLKAALTTSPGLATNIRTYLNPSAKSCRVAFDVDPAGENYCELRLVLQSDERPISETWLYRWTS</sequence>
<comment type="similarity">
    <text evidence="3">Belongs to the OpgD/OpgG family.</text>
</comment>
<dbReference type="RefSeq" id="WP_124738688.1">
    <property type="nucleotide sequence ID" value="NZ_CP034086.1"/>
</dbReference>
<dbReference type="UniPathway" id="UPA00637"/>
<dbReference type="PANTHER" id="PTHR30504">
    <property type="entry name" value="GLUCANS BIOSYNTHESIS PROTEIN"/>
    <property type="match status" value="1"/>
</dbReference>
<name>A0A3G8M6Y4_9HYPH</name>
<protein>
    <submittedName>
        <fullName evidence="6">Glucans biosynthesis protein</fullName>
    </submittedName>
</protein>
<dbReference type="Gene3D" id="2.60.40.10">
    <property type="entry name" value="Immunoglobulins"/>
    <property type="match status" value="1"/>
</dbReference>
<feature type="domain" description="Glucan biosynthesis periplasmic MdoG C-terminal" evidence="5">
    <location>
        <begin position="43"/>
        <end position="512"/>
    </location>
</feature>
<accession>A0A3G8M6Y4</accession>
<dbReference type="Proteomes" id="UP000273982">
    <property type="component" value="Chromosome"/>
</dbReference>
<evidence type="ECO:0000256" key="4">
    <source>
        <dbReference type="ARBA" id="ARBA00022764"/>
    </source>
</evidence>
<dbReference type="PIRSF" id="PIRSF006281">
    <property type="entry name" value="MdoG"/>
    <property type="match status" value="1"/>
</dbReference>
<dbReference type="EMBL" id="CP034086">
    <property type="protein sequence ID" value="AZG76952.1"/>
    <property type="molecule type" value="Genomic_DNA"/>
</dbReference>
<evidence type="ECO:0000256" key="2">
    <source>
        <dbReference type="ARBA" id="ARBA00005001"/>
    </source>
</evidence>
<dbReference type="Gene3D" id="2.70.98.10">
    <property type="match status" value="1"/>
</dbReference>
<dbReference type="KEGG" id="mros:EHO51_09525"/>
<dbReference type="InterPro" id="IPR014756">
    <property type="entry name" value="Ig_E-set"/>
</dbReference>
<evidence type="ECO:0000256" key="3">
    <source>
        <dbReference type="ARBA" id="ARBA00009284"/>
    </source>
</evidence>
<evidence type="ECO:0000313" key="7">
    <source>
        <dbReference type="Proteomes" id="UP000273982"/>
    </source>
</evidence>
<dbReference type="GO" id="GO:0030246">
    <property type="term" value="F:carbohydrate binding"/>
    <property type="evidence" value="ECO:0007669"/>
    <property type="project" value="InterPro"/>
</dbReference>
<keyword evidence="4" id="KW-0574">Periplasm</keyword>
<dbReference type="SUPFAM" id="SSF81296">
    <property type="entry name" value="E set domains"/>
    <property type="match status" value="1"/>
</dbReference>
<dbReference type="GO" id="GO:0003824">
    <property type="term" value="F:catalytic activity"/>
    <property type="evidence" value="ECO:0007669"/>
    <property type="project" value="InterPro"/>
</dbReference>
<comment type="subcellular location">
    <subcellularLocation>
        <location evidence="1">Periplasm</location>
    </subcellularLocation>
</comment>
<evidence type="ECO:0000259" key="5">
    <source>
        <dbReference type="Pfam" id="PF04349"/>
    </source>
</evidence>
<dbReference type="SUPFAM" id="SSF74650">
    <property type="entry name" value="Galactose mutarotase-like"/>
    <property type="match status" value="1"/>
</dbReference>
<gene>
    <name evidence="6" type="ORF">EHO51_09525</name>
</gene>
<dbReference type="Pfam" id="PF04349">
    <property type="entry name" value="MdoG"/>
    <property type="match status" value="1"/>
</dbReference>
<dbReference type="InterPro" id="IPR014438">
    <property type="entry name" value="Glucan_biosyn_MdoG/MdoD"/>
</dbReference>
<dbReference type="GO" id="GO:0051274">
    <property type="term" value="P:beta-glucan biosynthetic process"/>
    <property type="evidence" value="ECO:0007669"/>
    <property type="project" value="TreeGrafter"/>
</dbReference>
<evidence type="ECO:0000256" key="1">
    <source>
        <dbReference type="ARBA" id="ARBA00004418"/>
    </source>
</evidence>
<dbReference type="InterPro" id="IPR007444">
    <property type="entry name" value="Glucan_biosyn_MdoG_C"/>
</dbReference>
<dbReference type="InterPro" id="IPR006311">
    <property type="entry name" value="TAT_signal"/>
</dbReference>
<dbReference type="InterPro" id="IPR011013">
    <property type="entry name" value="Gal_mutarotase_sf_dom"/>
</dbReference>
<proteinExistence type="inferred from homology"/>
<organism evidence="6 7">
    <name type="scientific">Methylocystis rosea</name>
    <dbReference type="NCBI Taxonomy" id="173366"/>
    <lineage>
        <taxon>Bacteria</taxon>
        <taxon>Pseudomonadati</taxon>
        <taxon>Pseudomonadota</taxon>
        <taxon>Alphaproteobacteria</taxon>
        <taxon>Hyphomicrobiales</taxon>
        <taxon>Methylocystaceae</taxon>
        <taxon>Methylocystis</taxon>
    </lineage>
</organism>
<dbReference type="GO" id="GO:0030288">
    <property type="term" value="C:outer membrane-bounded periplasmic space"/>
    <property type="evidence" value="ECO:0007669"/>
    <property type="project" value="TreeGrafter"/>
</dbReference>
<evidence type="ECO:0000313" key="6">
    <source>
        <dbReference type="EMBL" id="AZG76952.1"/>
    </source>
</evidence>